<name>A0A9W7YJ14_9FUNG</name>
<feature type="region of interest" description="Disordered" evidence="1">
    <location>
        <begin position="93"/>
        <end position="191"/>
    </location>
</feature>
<organism evidence="2 3">
    <name type="scientific">Coemansia biformis</name>
    <dbReference type="NCBI Taxonomy" id="1286918"/>
    <lineage>
        <taxon>Eukaryota</taxon>
        <taxon>Fungi</taxon>
        <taxon>Fungi incertae sedis</taxon>
        <taxon>Zoopagomycota</taxon>
        <taxon>Kickxellomycotina</taxon>
        <taxon>Kickxellomycetes</taxon>
        <taxon>Kickxellales</taxon>
        <taxon>Kickxellaceae</taxon>
        <taxon>Coemansia</taxon>
    </lineage>
</organism>
<protein>
    <recommendedName>
        <fullName evidence="4">Ubinuclein middle domain-containing protein</fullName>
    </recommendedName>
</protein>
<feature type="compositionally biased region" description="Low complexity" evidence="1">
    <location>
        <begin position="346"/>
        <end position="370"/>
    </location>
</feature>
<feature type="region of interest" description="Disordered" evidence="1">
    <location>
        <begin position="744"/>
        <end position="872"/>
    </location>
</feature>
<comment type="caution">
    <text evidence="2">The sequence shown here is derived from an EMBL/GenBank/DDBJ whole genome shotgun (WGS) entry which is preliminary data.</text>
</comment>
<accession>A0A9W7YJ14</accession>
<feature type="compositionally biased region" description="Basic and acidic residues" evidence="1">
    <location>
        <begin position="331"/>
        <end position="345"/>
    </location>
</feature>
<feature type="compositionally biased region" description="Pro residues" evidence="1">
    <location>
        <begin position="674"/>
        <end position="689"/>
    </location>
</feature>
<feature type="compositionally biased region" description="Acidic residues" evidence="1">
    <location>
        <begin position="112"/>
        <end position="126"/>
    </location>
</feature>
<reference evidence="2" key="1">
    <citation type="submission" date="2022-07" db="EMBL/GenBank/DDBJ databases">
        <title>Phylogenomic reconstructions and comparative analyses of Kickxellomycotina fungi.</title>
        <authorList>
            <person name="Reynolds N.K."/>
            <person name="Stajich J.E."/>
            <person name="Barry K."/>
            <person name="Grigoriev I.V."/>
            <person name="Crous P."/>
            <person name="Smith M.E."/>
        </authorList>
    </citation>
    <scope>NUCLEOTIDE SEQUENCE</scope>
    <source>
        <strain evidence="2">BCRC 34381</strain>
    </source>
</reference>
<dbReference type="EMBL" id="JANBOI010000001">
    <property type="protein sequence ID" value="KAJ1736245.1"/>
    <property type="molecule type" value="Genomic_DNA"/>
</dbReference>
<dbReference type="Proteomes" id="UP001143981">
    <property type="component" value="Unassembled WGS sequence"/>
</dbReference>
<feature type="compositionally biased region" description="Low complexity" evidence="1">
    <location>
        <begin position="690"/>
        <end position="705"/>
    </location>
</feature>
<evidence type="ECO:0000313" key="2">
    <source>
        <dbReference type="EMBL" id="KAJ1736245.1"/>
    </source>
</evidence>
<feature type="compositionally biased region" description="Low complexity" evidence="1">
    <location>
        <begin position="161"/>
        <end position="189"/>
    </location>
</feature>
<dbReference type="OrthoDB" id="5576775at2759"/>
<evidence type="ECO:0000256" key="1">
    <source>
        <dbReference type="SAM" id="MobiDB-lite"/>
    </source>
</evidence>
<feature type="compositionally biased region" description="Low complexity" evidence="1">
    <location>
        <begin position="750"/>
        <end position="762"/>
    </location>
</feature>
<keyword evidence="3" id="KW-1185">Reference proteome</keyword>
<feature type="region of interest" description="Disordered" evidence="1">
    <location>
        <begin position="38"/>
        <end position="76"/>
    </location>
</feature>
<proteinExistence type="predicted"/>
<dbReference type="AlphaFoldDB" id="A0A9W7YJ14"/>
<feature type="region of interest" description="Disordered" evidence="1">
    <location>
        <begin position="212"/>
        <end position="392"/>
    </location>
</feature>
<evidence type="ECO:0008006" key="4">
    <source>
        <dbReference type="Google" id="ProtNLM"/>
    </source>
</evidence>
<gene>
    <name evidence="2" type="ORF">LPJ61_000029</name>
</gene>
<sequence length="872" mass="92892">MDLPGTRPAATSNRVRHVSAALRLGACTIVDWALSAAAEDDAEGGESEHGPAEASGSDGSDDEGGYASNAASLPPAIANDPFFARLLRNAEMHEASEKKKQAKKRRAKEAVDDVYDLEDPFIDDSELTVMDSHSYAKAQQRKKRRKKDDGNGTETEGQGPAAASSAAAEVGGAAAVAHAAGSELGSSSLDDLDRYEEDEFFVYFGPLNETEEASSAADAFELPAKGARPRSRPARKQQPAKAPTQGKKRANGAAGAKGDGSDVAAKRKHDPKVPHQRDSNGTAVAGQIPSNGRKAGARTSRKLGLGKQASRLDGMATDATDSTKHRLPPIPDRDRPPPSDNKTDGDAAPPNAPDAAASSAAAAASAAAPSGKGGGAGSKPHHRRAGTPAAGAAVSSIAVAPDDTKALAQARLPTPEIEAALLELDRAAQSEAFTNRQRFPSSLKPFLRQVCELSMAHALEYDREVMALDIPEHRVFAWSTPLDIVGFTTDIYYRLSDILPYNRATVRKIVSKLLGQDLLTWKERQLKQIEEGLKARVDGQIEQSMGWIPVGARPGMKEADDPSSGGSQVRWHWTTLSKHMLYQYMVLSLNINEMRNHLGHATGKDGVCREQQARKDAYARLVNLWPGSSMSTYEISRAYSSRKSLLEKQNKKSDGVPAASQIDSEVLPPSEAAPEPPSSPPPRKTPEPPGVAAATAAAAADPRPASDCSPDQPLVQMFYDSLPRVAEHPASPYVHIERMASSPRSDFAHRSPGFSGFGRSPGQHFEVPHHQATTSQPTAYHNGAGGPFAPPAASHRSLEFGAAGPPPQADSLMRSHDVHYYHNSNRPALPPQQHQHPQHHDPHNAASSAGDDGHNSPGSGRYSMSVRNLTTP</sequence>
<evidence type="ECO:0000313" key="3">
    <source>
        <dbReference type="Proteomes" id="UP001143981"/>
    </source>
</evidence>
<feature type="region of interest" description="Disordered" evidence="1">
    <location>
        <begin position="646"/>
        <end position="712"/>
    </location>
</feature>